<dbReference type="AlphaFoldDB" id="A0A9W4UFS6"/>
<name>A0A9W4UFS6_9PLEO</name>
<comment type="caution">
    <text evidence="1">The sequence shown here is derived from an EMBL/GenBank/DDBJ whole genome shotgun (WGS) entry which is preliminary data.</text>
</comment>
<sequence>MLEYRVLIAYHLNTKLRLPMIHRRIALKDRQSYLTTPPPLWYFVAFPYPSHISNPRKNVTDEDVNMRRLFVVLDMF</sequence>
<dbReference type="Proteomes" id="UP001152607">
    <property type="component" value="Unassembled WGS sequence"/>
</dbReference>
<proteinExistence type="predicted"/>
<reference evidence="1" key="1">
    <citation type="submission" date="2023-01" db="EMBL/GenBank/DDBJ databases">
        <authorList>
            <person name="Van Ghelder C."/>
            <person name="Rancurel C."/>
        </authorList>
    </citation>
    <scope>NUCLEOTIDE SEQUENCE</scope>
    <source>
        <strain evidence="1">CNCM I-4278</strain>
    </source>
</reference>
<organism evidence="1 2">
    <name type="scientific">Periconia digitata</name>
    <dbReference type="NCBI Taxonomy" id="1303443"/>
    <lineage>
        <taxon>Eukaryota</taxon>
        <taxon>Fungi</taxon>
        <taxon>Dikarya</taxon>
        <taxon>Ascomycota</taxon>
        <taxon>Pezizomycotina</taxon>
        <taxon>Dothideomycetes</taxon>
        <taxon>Pleosporomycetidae</taxon>
        <taxon>Pleosporales</taxon>
        <taxon>Massarineae</taxon>
        <taxon>Periconiaceae</taxon>
        <taxon>Periconia</taxon>
    </lineage>
</organism>
<evidence type="ECO:0000313" key="2">
    <source>
        <dbReference type="Proteomes" id="UP001152607"/>
    </source>
</evidence>
<dbReference type="EMBL" id="CAOQHR010000005">
    <property type="protein sequence ID" value="CAI6334914.1"/>
    <property type="molecule type" value="Genomic_DNA"/>
</dbReference>
<gene>
    <name evidence="1" type="ORF">PDIGIT_LOCUS7987</name>
</gene>
<evidence type="ECO:0000313" key="1">
    <source>
        <dbReference type="EMBL" id="CAI6334914.1"/>
    </source>
</evidence>
<keyword evidence="2" id="KW-1185">Reference proteome</keyword>
<protein>
    <submittedName>
        <fullName evidence="1">Uncharacterized protein</fullName>
    </submittedName>
</protein>
<accession>A0A9W4UFS6</accession>